<comment type="caution">
    <text evidence="1">The sequence shown here is derived from an EMBL/GenBank/DDBJ whole genome shotgun (WGS) entry which is preliminary data.</text>
</comment>
<accession>A0A1E7YRH0</accession>
<evidence type="ECO:0000313" key="1">
    <source>
        <dbReference type="EMBL" id="OFC40481.1"/>
    </source>
</evidence>
<proteinExistence type="predicted"/>
<gene>
    <name evidence="1" type="ORF">BAE30_16555</name>
</gene>
<protein>
    <submittedName>
        <fullName evidence="1">Uncharacterized protein</fullName>
    </submittedName>
</protein>
<dbReference type="AlphaFoldDB" id="A0A1E7YRH0"/>
<sequence>MAQTPEEIQTVNTPLDDNANKAIKHQLDAIRCLQQITCASVEDQESIADTFMRLRFEVVRLIGRGHL</sequence>
<reference evidence="1 2" key="1">
    <citation type="submission" date="2016-06" db="EMBL/GenBank/DDBJ databases">
        <title>Gene turnover analysis identifies the evolutionary adaptation of the extremophile Acidithiobacillus caldus.</title>
        <authorList>
            <person name="Zhang X."/>
        </authorList>
    </citation>
    <scope>NUCLEOTIDE SEQUENCE [LARGE SCALE GENOMIC DNA]</scope>
    <source>
        <strain evidence="1 2">S1</strain>
    </source>
</reference>
<name>A0A1E7YRH0_9PROT</name>
<organism evidence="1 2">
    <name type="scientific">Acidithiobacillus caldus</name>
    <dbReference type="NCBI Taxonomy" id="33059"/>
    <lineage>
        <taxon>Bacteria</taxon>
        <taxon>Pseudomonadati</taxon>
        <taxon>Pseudomonadota</taxon>
        <taxon>Acidithiobacillia</taxon>
        <taxon>Acidithiobacillales</taxon>
        <taxon>Acidithiobacillaceae</taxon>
        <taxon>Acidithiobacillus</taxon>
    </lineage>
</organism>
<dbReference type="EMBL" id="LZYH01001154">
    <property type="protein sequence ID" value="OFC40481.1"/>
    <property type="molecule type" value="Genomic_DNA"/>
</dbReference>
<evidence type="ECO:0000313" key="2">
    <source>
        <dbReference type="Proteomes" id="UP000175707"/>
    </source>
</evidence>
<dbReference type="Proteomes" id="UP000175707">
    <property type="component" value="Unassembled WGS sequence"/>
</dbReference>